<keyword evidence="9" id="KW-1185">Reference proteome</keyword>
<dbReference type="PANTHER" id="PTHR47782">
    <property type="entry name" value="ZN(II)2CYS6 TRANSCRIPTION FACTOR (EUROFUNG)-RELATED"/>
    <property type="match status" value="1"/>
</dbReference>
<keyword evidence="2" id="KW-0479">Metal-binding</keyword>
<dbReference type="Gene3D" id="4.10.240.10">
    <property type="entry name" value="Zn(2)-C6 fungal-type DNA-binding domain"/>
    <property type="match status" value="1"/>
</dbReference>
<keyword evidence="5" id="KW-0238">DNA-binding</keyword>
<dbReference type="GO" id="GO:0000981">
    <property type="term" value="F:DNA-binding transcription factor activity, RNA polymerase II-specific"/>
    <property type="evidence" value="ECO:0007669"/>
    <property type="project" value="InterPro"/>
</dbReference>
<dbReference type="GO" id="GO:0005634">
    <property type="term" value="C:nucleus"/>
    <property type="evidence" value="ECO:0007669"/>
    <property type="project" value="UniProtKB-SubCell"/>
</dbReference>
<evidence type="ECO:0000256" key="4">
    <source>
        <dbReference type="ARBA" id="ARBA00023015"/>
    </source>
</evidence>
<dbReference type="AlphaFoldDB" id="A0AA38YDT5"/>
<dbReference type="CDD" id="cd12148">
    <property type="entry name" value="fungal_TF_MHR"/>
    <property type="match status" value="1"/>
</dbReference>
<protein>
    <recommendedName>
        <fullName evidence="10">Transcription factor domain-containing protein</fullName>
    </recommendedName>
</protein>
<dbReference type="InterPro" id="IPR001138">
    <property type="entry name" value="Zn2Cys6_DnaBD"/>
</dbReference>
<comment type="subcellular location">
    <subcellularLocation>
        <location evidence="1">Nucleus</location>
    </subcellularLocation>
</comment>
<dbReference type="InterPro" id="IPR036864">
    <property type="entry name" value="Zn2-C6_fun-type_DNA-bd_sf"/>
</dbReference>
<evidence type="ECO:0000256" key="6">
    <source>
        <dbReference type="ARBA" id="ARBA00023163"/>
    </source>
</evidence>
<reference evidence="8" key="1">
    <citation type="submission" date="2022-10" db="EMBL/GenBank/DDBJ databases">
        <title>Culturing micro-colonial fungi from biological soil crusts in the Mojave desert and describing Neophaeococcomyces mojavensis, and introducing the new genera and species Taxawa tesnikishii.</title>
        <authorList>
            <person name="Kurbessoian T."/>
            <person name="Stajich J.E."/>
        </authorList>
    </citation>
    <scope>NUCLEOTIDE SEQUENCE</scope>
    <source>
        <strain evidence="8">TK_35</strain>
    </source>
</reference>
<keyword evidence="4" id="KW-0805">Transcription regulation</keyword>
<dbReference type="Proteomes" id="UP001172681">
    <property type="component" value="Unassembled WGS sequence"/>
</dbReference>
<gene>
    <name evidence="8" type="ORF">H2204_001180</name>
</gene>
<name>A0AA38YDT5_9EURO</name>
<dbReference type="InterPro" id="IPR052202">
    <property type="entry name" value="Yeast_MetPath_Reg"/>
</dbReference>
<evidence type="ECO:0000313" key="8">
    <source>
        <dbReference type="EMBL" id="KAJ9645599.1"/>
    </source>
</evidence>
<dbReference type="GO" id="GO:0043565">
    <property type="term" value="F:sequence-specific DNA binding"/>
    <property type="evidence" value="ECO:0007669"/>
    <property type="project" value="TreeGrafter"/>
</dbReference>
<evidence type="ECO:0000256" key="7">
    <source>
        <dbReference type="ARBA" id="ARBA00023242"/>
    </source>
</evidence>
<accession>A0AA38YDT5</accession>
<sequence>MILTQSGTQCDGKYPKCGACASASVECTGYDSLAGTLKPRSAVADLESRIQQLESRLEAVKSTHGALPDDPFGIQDALDDLQCSLADTDHESHAGVKWSEHVHHRSRTGASGPAPSSHDFAFFERLLLSPAPFLAIINNTPVITKSRSDATNITAAAVDLAAEKRGRPLKSVPEDVVGILLKNYKDTYLAQYPFLDEDELDRSFARITGPDIAQASHFDHFSLGMALAISATTLTRLDGQRATTLGREFWNGAKLHLPFVFEGAGHEVLRAMLLLAHYGFLYPQACDPFICAGEAMSLALQMGLQHEAVADRGKLLSQRERDERRILFWSTYIMNWLVSLNEQTHDSLGNNPLRLTAYYGVNADEANQLPYVSANGMLNSFLSRSSYVAPHVWSARMLELETLTMIYSPSSTAMTADDFHDWQNGLTHRLQEWHNATHSSVDDVLATTIQFHDIIYHFLIFRLNRPSPGYPVPTLDMRRQSIRAALKVVDIYAINDRNGMLLYYWHAAYHLCELGAFLLQFMLGAIRAYSLSDFRQIEEIESEILPNTVNTVMDILWKVVGRWSEAGTSVRSLEQVARPILEAFDAWCHEQDYGTNILSQDPPALLGHLAGLWSLPIMQTFDTG</sequence>
<comment type="caution">
    <text evidence="8">The sequence shown here is derived from an EMBL/GenBank/DDBJ whole genome shotgun (WGS) entry which is preliminary data.</text>
</comment>
<evidence type="ECO:0000256" key="3">
    <source>
        <dbReference type="ARBA" id="ARBA00022833"/>
    </source>
</evidence>
<dbReference type="GO" id="GO:0008270">
    <property type="term" value="F:zinc ion binding"/>
    <property type="evidence" value="ECO:0007669"/>
    <property type="project" value="InterPro"/>
</dbReference>
<dbReference type="GO" id="GO:0045944">
    <property type="term" value="P:positive regulation of transcription by RNA polymerase II"/>
    <property type="evidence" value="ECO:0007669"/>
    <property type="project" value="TreeGrafter"/>
</dbReference>
<dbReference type="EMBL" id="JAPDRN010000004">
    <property type="protein sequence ID" value="KAJ9645599.1"/>
    <property type="molecule type" value="Genomic_DNA"/>
</dbReference>
<keyword evidence="6" id="KW-0804">Transcription</keyword>
<evidence type="ECO:0000313" key="9">
    <source>
        <dbReference type="Proteomes" id="UP001172681"/>
    </source>
</evidence>
<keyword evidence="7" id="KW-0539">Nucleus</keyword>
<organism evidence="8 9">
    <name type="scientific">Knufia peltigerae</name>
    <dbReference type="NCBI Taxonomy" id="1002370"/>
    <lineage>
        <taxon>Eukaryota</taxon>
        <taxon>Fungi</taxon>
        <taxon>Dikarya</taxon>
        <taxon>Ascomycota</taxon>
        <taxon>Pezizomycotina</taxon>
        <taxon>Eurotiomycetes</taxon>
        <taxon>Chaetothyriomycetidae</taxon>
        <taxon>Chaetothyriales</taxon>
        <taxon>Trichomeriaceae</taxon>
        <taxon>Knufia</taxon>
    </lineage>
</organism>
<keyword evidence="3" id="KW-0862">Zinc</keyword>
<proteinExistence type="predicted"/>
<evidence type="ECO:0000256" key="2">
    <source>
        <dbReference type="ARBA" id="ARBA00022723"/>
    </source>
</evidence>
<dbReference type="PANTHER" id="PTHR47782:SF1">
    <property type="entry name" value="PYRIMIDINE PATHWAY REGULATORY PROTEIN 1"/>
    <property type="match status" value="1"/>
</dbReference>
<dbReference type="CDD" id="cd00067">
    <property type="entry name" value="GAL4"/>
    <property type="match status" value="1"/>
</dbReference>
<evidence type="ECO:0000256" key="1">
    <source>
        <dbReference type="ARBA" id="ARBA00004123"/>
    </source>
</evidence>
<evidence type="ECO:0008006" key="10">
    <source>
        <dbReference type="Google" id="ProtNLM"/>
    </source>
</evidence>
<evidence type="ECO:0000256" key="5">
    <source>
        <dbReference type="ARBA" id="ARBA00023125"/>
    </source>
</evidence>